<organism evidence="1 2">
    <name type="scientific">Sanguibacter gelidistatuariae</name>
    <dbReference type="NCBI Taxonomy" id="1814289"/>
    <lineage>
        <taxon>Bacteria</taxon>
        <taxon>Bacillati</taxon>
        <taxon>Actinomycetota</taxon>
        <taxon>Actinomycetes</taxon>
        <taxon>Micrococcales</taxon>
        <taxon>Sanguibacteraceae</taxon>
        <taxon>Sanguibacter</taxon>
    </lineage>
</organism>
<sequence length="118" mass="12177">MRNPSQQRPPTAHRTKPALGVGLVVAACAIAGCSSVSISVVDGSSDTWTVAVADPRFGSEDTCSNDPSVERAFSTADLPSSRLGISLVPGATEDDAHRVATCLQDVLDSGNVTIGRPR</sequence>
<evidence type="ECO:0000313" key="2">
    <source>
        <dbReference type="Proteomes" id="UP000199039"/>
    </source>
</evidence>
<gene>
    <name evidence="1" type="ORF">SAMN05216410_3122</name>
</gene>
<name>A0A1G6TKP8_9MICO</name>
<dbReference type="EMBL" id="FMYH01000006">
    <property type="protein sequence ID" value="SDD28987.1"/>
    <property type="molecule type" value="Genomic_DNA"/>
</dbReference>
<dbReference type="Proteomes" id="UP000199039">
    <property type="component" value="Unassembled WGS sequence"/>
</dbReference>
<accession>A0A1G6TKP8</accession>
<dbReference type="AlphaFoldDB" id="A0A1G6TKP8"/>
<protein>
    <submittedName>
        <fullName evidence="1">Uncharacterized protein</fullName>
    </submittedName>
</protein>
<dbReference type="RefSeq" id="WP_139185836.1">
    <property type="nucleotide sequence ID" value="NZ_FMYH01000006.1"/>
</dbReference>
<proteinExistence type="predicted"/>
<dbReference type="STRING" id="1814289.SAMN05216410_3122"/>
<dbReference type="PROSITE" id="PS51257">
    <property type="entry name" value="PROKAR_LIPOPROTEIN"/>
    <property type="match status" value="1"/>
</dbReference>
<keyword evidence="2" id="KW-1185">Reference proteome</keyword>
<dbReference type="OrthoDB" id="4827322at2"/>
<reference evidence="1 2" key="1">
    <citation type="submission" date="2016-09" db="EMBL/GenBank/DDBJ databases">
        <authorList>
            <person name="Capua I."/>
            <person name="De Benedictis P."/>
            <person name="Joannis T."/>
            <person name="Lombin L.H."/>
            <person name="Cattoli G."/>
        </authorList>
    </citation>
    <scope>NUCLEOTIDE SEQUENCE [LARGE SCALE GENOMIC DNA]</scope>
    <source>
        <strain evidence="1 2">ISLP-3</strain>
    </source>
</reference>
<evidence type="ECO:0000313" key="1">
    <source>
        <dbReference type="EMBL" id="SDD28987.1"/>
    </source>
</evidence>